<reference evidence="8 9" key="1">
    <citation type="submission" date="2014-01" db="EMBL/GenBank/DDBJ databases">
        <title>Actinotalea ferrariae CF5-4.</title>
        <authorList>
            <person name="Chen F."/>
            <person name="Li Y."/>
            <person name="Wang G."/>
        </authorList>
    </citation>
    <scope>NUCLEOTIDE SEQUENCE [LARGE SCALE GENOMIC DNA]</scope>
    <source>
        <strain evidence="8 9">CF5-4</strain>
    </source>
</reference>
<dbReference type="AlphaFoldDB" id="A0A021VT16"/>
<dbReference type="GO" id="GO:0006355">
    <property type="term" value="P:regulation of DNA-templated transcription"/>
    <property type="evidence" value="ECO:0007669"/>
    <property type="project" value="InterPro"/>
</dbReference>
<dbReference type="GO" id="GO:0000976">
    <property type="term" value="F:transcription cis-regulatory region binding"/>
    <property type="evidence" value="ECO:0007669"/>
    <property type="project" value="TreeGrafter"/>
</dbReference>
<dbReference type="PANTHER" id="PTHR48111">
    <property type="entry name" value="REGULATOR OF RPOS"/>
    <property type="match status" value="1"/>
</dbReference>
<protein>
    <recommendedName>
        <fullName evidence="7">OmpR/PhoB-type domain-containing protein</fullName>
    </recommendedName>
</protein>
<dbReference type="GO" id="GO:0000156">
    <property type="term" value="F:phosphorelay response regulator activity"/>
    <property type="evidence" value="ECO:0007669"/>
    <property type="project" value="TreeGrafter"/>
</dbReference>
<dbReference type="PROSITE" id="PS51755">
    <property type="entry name" value="OMPR_PHOB"/>
    <property type="match status" value="1"/>
</dbReference>
<dbReference type="InterPro" id="IPR039420">
    <property type="entry name" value="WalR-like"/>
</dbReference>
<dbReference type="GO" id="GO:0032993">
    <property type="term" value="C:protein-DNA complex"/>
    <property type="evidence" value="ECO:0007669"/>
    <property type="project" value="TreeGrafter"/>
</dbReference>
<name>A0A021VT16_9CELL</name>
<evidence type="ECO:0000256" key="4">
    <source>
        <dbReference type="ARBA" id="ARBA00023125"/>
    </source>
</evidence>
<keyword evidence="1" id="KW-0597">Phosphoprotein</keyword>
<comment type="caution">
    <text evidence="8">The sequence shown here is derived from an EMBL/GenBank/DDBJ whole genome shotgun (WGS) entry which is preliminary data.</text>
</comment>
<sequence>MPPGLTTGAPAFALHVTIDPEAGPAATALLAEIARRVLMAVEEAGPMARSRSLLAVTPSGRLSRAVSRVGEELAAAELPASSRPGDAATRAGAAWSVPTQALRPVVELTATERTTGHAGIPHVAALVLDVDAREVTRDGVVVPMTHKELGLLEHLLRNPHRAVPRDELLREVWRKNVTARTTRTIDVHVRRLREKLGGCLRIVTVRGVGYRWDPTPDVVLVGSGDAD</sequence>
<evidence type="ECO:0000259" key="7">
    <source>
        <dbReference type="PROSITE" id="PS51755"/>
    </source>
</evidence>
<evidence type="ECO:0000313" key="9">
    <source>
        <dbReference type="Proteomes" id="UP000019753"/>
    </source>
</evidence>
<feature type="domain" description="OmpR/PhoB-type" evidence="7">
    <location>
        <begin position="118"/>
        <end position="214"/>
    </location>
</feature>
<evidence type="ECO:0000256" key="2">
    <source>
        <dbReference type="ARBA" id="ARBA00023012"/>
    </source>
</evidence>
<keyword evidence="9" id="KW-1185">Reference proteome</keyword>
<proteinExistence type="predicted"/>
<keyword evidence="5" id="KW-0804">Transcription</keyword>
<dbReference type="InterPro" id="IPR016032">
    <property type="entry name" value="Sig_transdc_resp-reg_C-effctor"/>
</dbReference>
<evidence type="ECO:0000313" key="8">
    <source>
        <dbReference type="EMBL" id="EYR62212.1"/>
    </source>
</evidence>
<dbReference type="SUPFAM" id="SSF46894">
    <property type="entry name" value="C-terminal effector domain of the bipartite response regulators"/>
    <property type="match status" value="1"/>
</dbReference>
<keyword evidence="3" id="KW-0805">Transcription regulation</keyword>
<dbReference type="Pfam" id="PF00486">
    <property type="entry name" value="Trans_reg_C"/>
    <property type="match status" value="1"/>
</dbReference>
<dbReference type="InterPro" id="IPR001867">
    <property type="entry name" value="OmpR/PhoB-type_DNA-bd"/>
</dbReference>
<feature type="DNA-binding region" description="OmpR/PhoB-type" evidence="6">
    <location>
        <begin position="118"/>
        <end position="214"/>
    </location>
</feature>
<dbReference type="Gene3D" id="1.10.10.10">
    <property type="entry name" value="Winged helix-like DNA-binding domain superfamily/Winged helix DNA-binding domain"/>
    <property type="match status" value="1"/>
</dbReference>
<organism evidence="8 9">
    <name type="scientific">Actinotalea ferrariae CF5-4</name>
    <dbReference type="NCBI Taxonomy" id="948458"/>
    <lineage>
        <taxon>Bacteria</taxon>
        <taxon>Bacillati</taxon>
        <taxon>Actinomycetota</taxon>
        <taxon>Actinomycetes</taxon>
        <taxon>Micrococcales</taxon>
        <taxon>Cellulomonadaceae</taxon>
        <taxon>Actinotalea</taxon>
    </lineage>
</organism>
<accession>A0A021VT16</accession>
<evidence type="ECO:0000256" key="6">
    <source>
        <dbReference type="PROSITE-ProRule" id="PRU01091"/>
    </source>
</evidence>
<evidence type="ECO:0000256" key="5">
    <source>
        <dbReference type="ARBA" id="ARBA00023163"/>
    </source>
</evidence>
<dbReference type="InterPro" id="IPR036388">
    <property type="entry name" value="WH-like_DNA-bd_sf"/>
</dbReference>
<keyword evidence="4 6" id="KW-0238">DNA-binding</keyword>
<dbReference type="EMBL" id="AXCW01000295">
    <property type="protein sequence ID" value="EYR62212.1"/>
    <property type="molecule type" value="Genomic_DNA"/>
</dbReference>
<keyword evidence="2" id="KW-0902">Two-component regulatory system</keyword>
<dbReference type="SMART" id="SM00862">
    <property type="entry name" value="Trans_reg_C"/>
    <property type="match status" value="1"/>
</dbReference>
<dbReference type="Proteomes" id="UP000019753">
    <property type="component" value="Unassembled WGS sequence"/>
</dbReference>
<dbReference type="GO" id="GO:0005829">
    <property type="term" value="C:cytosol"/>
    <property type="evidence" value="ECO:0007669"/>
    <property type="project" value="TreeGrafter"/>
</dbReference>
<gene>
    <name evidence="8" type="ORF">N866_10710</name>
</gene>
<dbReference type="CDD" id="cd00383">
    <property type="entry name" value="trans_reg_C"/>
    <property type="match status" value="1"/>
</dbReference>
<evidence type="ECO:0000256" key="3">
    <source>
        <dbReference type="ARBA" id="ARBA00023015"/>
    </source>
</evidence>
<dbReference type="PANTHER" id="PTHR48111:SF1">
    <property type="entry name" value="TWO-COMPONENT RESPONSE REGULATOR ORR33"/>
    <property type="match status" value="1"/>
</dbReference>
<evidence type="ECO:0000256" key="1">
    <source>
        <dbReference type="ARBA" id="ARBA00022553"/>
    </source>
</evidence>